<dbReference type="Proteomes" id="UP000269265">
    <property type="component" value="Unassembled WGS sequence"/>
</dbReference>
<feature type="domain" description="Cadherin" evidence="2">
    <location>
        <begin position="953"/>
        <end position="1073"/>
    </location>
</feature>
<feature type="compositionally biased region" description="Basic residues" evidence="1">
    <location>
        <begin position="1115"/>
        <end position="1128"/>
    </location>
</feature>
<dbReference type="Gene3D" id="2.60.40.60">
    <property type="entry name" value="Cadherins"/>
    <property type="match status" value="2"/>
</dbReference>
<dbReference type="InterPro" id="IPR025592">
    <property type="entry name" value="DUF4347"/>
</dbReference>
<reference evidence="3 4" key="1">
    <citation type="submission" date="2018-12" db="EMBL/GenBank/DDBJ databases">
        <title>The whole draft genome of Aquabacterium sp. SJQ9.</title>
        <authorList>
            <person name="Sun L."/>
            <person name="Gao X."/>
            <person name="Chen W."/>
            <person name="Huang K."/>
        </authorList>
    </citation>
    <scope>NUCLEOTIDE SEQUENCE [LARGE SCALE GENOMIC DNA]</scope>
    <source>
        <strain evidence="3 4">SJQ9</strain>
    </source>
</reference>
<dbReference type="EMBL" id="RSED01000004">
    <property type="protein sequence ID" value="RRS05323.1"/>
    <property type="molecule type" value="Genomic_DNA"/>
</dbReference>
<feature type="region of interest" description="Disordered" evidence="1">
    <location>
        <begin position="1084"/>
        <end position="1177"/>
    </location>
</feature>
<dbReference type="GO" id="GO:0007156">
    <property type="term" value="P:homophilic cell adhesion via plasma membrane adhesion molecules"/>
    <property type="evidence" value="ECO:0007669"/>
    <property type="project" value="InterPro"/>
</dbReference>
<evidence type="ECO:0000313" key="4">
    <source>
        <dbReference type="Proteomes" id="UP000269265"/>
    </source>
</evidence>
<dbReference type="GO" id="GO:0016020">
    <property type="term" value="C:membrane"/>
    <property type="evidence" value="ECO:0007669"/>
    <property type="project" value="InterPro"/>
</dbReference>
<feature type="compositionally biased region" description="Basic residues" evidence="1">
    <location>
        <begin position="1135"/>
        <end position="1171"/>
    </location>
</feature>
<organism evidence="3 4">
    <name type="scientific">Aquabacterium soli</name>
    <dbReference type="NCBI Taxonomy" id="2493092"/>
    <lineage>
        <taxon>Bacteria</taxon>
        <taxon>Pseudomonadati</taxon>
        <taxon>Pseudomonadota</taxon>
        <taxon>Betaproteobacteria</taxon>
        <taxon>Burkholderiales</taxon>
        <taxon>Aquabacterium</taxon>
    </lineage>
</organism>
<dbReference type="PROSITE" id="PS50268">
    <property type="entry name" value="CADHERIN_2"/>
    <property type="match status" value="2"/>
</dbReference>
<dbReference type="Pfam" id="PF14252">
    <property type="entry name" value="DUF4347"/>
    <property type="match status" value="1"/>
</dbReference>
<dbReference type="OrthoDB" id="6091599at2"/>
<feature type="compositionally biased region" description="Basic residues" evidence="1">
    <location>
        <begin position="1084"/>
        <end position="1103"/>
    </location>
</feature>
<evidence type="ECO:0000313" key="3">
    <source>
        <dbReference type="EMBL" id="RRS05323.1"/>
    </source>
</evidence>
<name>A0A3R8TUY1_9BURK</name>
<dbReference type="InterPro" id="IPR002126">
    <property type="entry name" value="Cadherin-like_dom"/>
</dbReference>
<dbReference type="InterPro" id="IPR015919">
    <property type="entry name" value="Cadherin-like_sf"/>
</dbReference>
<dbReference type="GO" id="GO:0005509">
    <property type="term" value="F:calcium ion binding"/>
    <property type="evidence" value="ECO:0007669"/>
    <property type="project" value="InterPro"/>
</dbReference>
<gene>
    <name evidence="3" type="ORF">EIP75_07200</name>
</gene>
<comment type="caution">
    <text evidence="3">The sequence shown here is derived from an EMBL/GenBank/DDBJ whole genome shotgun (WGS) entry which is preliminary data.</text>
</comment>
<evidence type="ECO:0000259" key="2">
    <source>
        <dbReference type="PROSITE" id="PS50268"/>
    </source>
</evidence>
<dbReference type="SUPFAM" id="SSF49313">
    <property type="entry name" value="Cadherin-like"/>
    <property type="match status" value="2"/>
</dbReference>
<dbReference type="PANTHER" id="PTHR14139">
    <property type="entry name" value="CALSYNTENIN"/>
    <property type="match status" value="1"/>
</dbReference>
<dbReference type="NCBIfam" id="NF033679">
    <property type="entry name" value="DNRLRE_dom"/>
    <property type="match status" value="1"/>
</dbReference>
<dbReference type="PANTHER" id="PTHR14139:SF2">
    <property type="entry name" value="CALSYNTENIN-1"/>
    <property type="match status" value="1"/>
</dbReference>
<evidence type="ECO:0000256" key="1">
    <source>
        <dbReference type="SAM" id="MobiDB-lite"/>
    </source>
</evidence>
<dbReference type="CDD" id="cd11304">
    <property type="entry name" value="Cadherin_repeat"/>
    <property type="match status" value="2"/>
</dbReference>
<protein>
    <submittedName>
        <fullName evidence="3">DUF4347 domain-containing protein</fullName>
    </submittedName>
</protein>
<dbReference type="AlphaFoldDB" id="A0A3R8TUY1"/>
<proteinExistence type="predicted"/>
<feature type="domain" description="Cadherin" evidence="2">
    <location>
        <begin position="861"/>
        <end position="952"/>
    </location>
</feature>
<keyword evidence="4" id="KW-1185">Reference proteome</keyword>
<accession>A0A3R8TUY1</accession>
<feature type="region of interest" description="Disordered" evidence="1">
    <location>
        <begin position="45"/>
        <end position="65"/>
    </location>
</feature>
<sequence>MPRHARLLIEELEPRLLFSSDVAGVLPPLGPLQNDAGASAITSAQVAPAPAAQEGGTEPSQATAAPLAQQVTGQELAFVDMSVDGAQDLVDGLRNDQATGRAIEIVQIMPGEDGLRVITDTLAGYQDVQAVHVFSHGDEQGLAIGTARLDGASLSTYMQDIAAWSAAMAADGDLLLYGCNLASSHAGQALVNELALLSGADVAASTDLTGAAVLGGNWELEYRHGAIEAAALSATSWEHTLATVTFQQGVGGYTGTQDTYLEMLSGSANNGDKTSMVAGRALVQSESQVLIRFDNIIGTGPGQIPPGSIITNVSLSLYATSIGGWGSDYTLELYRVTTGWTEASTWNSLGSGIDSEKVSTADGSVTSRGTANAYKSFTDGGLISTLQAWADGTATNNGWMITSAYNSSNNTFNSSEAATNQPKLSVTYITPTPPGMDLDANNSSGAAGNNYSGGFTEGTPARIADNDATITAGNSTNMSGMTVTLNNRPNGTSEVLAATTTGTNITANYNSATGVLTLSGTDTLAKYQQVLRSITYNNLSDNPDTATRTLTITVTDTYGQSASATSTLTVTAVNDAPTVTTTGSSLGYTENAGAAVVDSGVTVSDADNANLTGATVRITGNYVNGQDLLSFLAQNGITGLWDASTGTLTLSGAATVAQYQAALRSITYTNSSDNPSTAARTVSFTVTDGALASTAATRSIAITAVNDAPVVSTSGGSSGFTENGSAVAVDSGLSVSDADSANLNGATVRITGNYANGQDLLSFTNQNGISGSWNASTGTLTLSGSATVAQYQTALRSITYSNSSENPSTAARTVSFTVTDTSGAASNAATRSVGVTAVNDAPVITSNSGGTSASISIGENGTAVTTITATDVDSGGLVYSIAGGADAARFTIDSSTGVLRFITAPDFEAPTDAGGNNVYDVIVQVTDGTLTDTQALSVTVTDVDEFDVGPVSDANAAANQVAENAANGSTVGITAQAADPDGSNNTITYSLSNNAGGRFTINASTGVVTLANGTLLNYEAATSHSITVLATSSDGSTSSQGFTINLTDVNEFAVGAVSDANAAANTVARGPGWQQQHHHLFVKQQRGRAIHDQRQHRRGHPGQRHPSELRGGHLAQHHRAGHQQRRLHQQPGLHHQPHRRQRVRRRGCERRQRRSQHRGRERGQWQHRGHHGPGLGS</sequence>
<dbReference type="SMART" id="SM00112">
    <property type="entry name" value="CA"/>
    <property type="match status" value="2"/>
</dbReference>
<dbReference type="Pfam" id="PF00028">
    <property type="entry name" value="Cadherin"/>
    <property type="match status" value="2"/>
</dbReference>